<dbReference type="Gene3D" id="3.30.1540.10">
    <property type="entry name" value="formyl-coa transferase, domain 3"/>
    <property type="match status" value="1"/>
</dbReference>
<dbReference type="Pfam" id="PF02515">
    <property type="entry name" value="CoA_transf_3"/>
    <property type="match status" value="1"/>
</dbReference>
<dbReference type="InterPro" id="IPR044855">
    <property type="entry name" value="CoA-Trfase_III_dom3_sf"/>
</dbReference>
<dbReference type="InterPro" id="IPR023606">
    <property type="entry name" value="CoA-Trfase_III_dom_1_sf"/>
</dbReference>
<dbReference type="EMBL" id="JBHLUH010000060">
    <property type="protein sequence ID" value="MFC0531557.1"/>
    <property type="molecule type" value="Genomic_DNA"/>
</dbReference>
<sequence length="366" mass="38300">MTGPLDGIAVVELSGIGPCPFAGMILAEMGADVIRVDRPGGNVLTPRAPGADLLGRGKRAVELDLKTAEGRERLAALCDGADVLIEGFRPGVAERLGLAPEALWERNPRLVYGRMTGWGQSGPAAHTAGHDIAYLAPTGALHAIGPAGGPPQIPLNLVGDLGGGATYLVMGVLAALLEARRTGRGQVVDAAIVDGTVHLLGIVHSLLADGRWRDERGANLLDGGAPFYAVYETADGRHMAVGAIEPQFFAELVRVLGVDADPADQRDEARWPALRARLAAAFAARTQDEWTAAFDGTDACVAPVLSLREAAGHPHLAARRSLVEVDGVLQAMPAPRFSRHPRERPAGSPRPLGESPDPPRGAARRA</sequence>
<protein>
    <submittedName>
        <fullName evidence="2">CaiB/BaiF CoA transferase family protein</fullName>
    </submittedName>
</protein>
<accession>A0ABV6MAS0</accession>
<name>A0ABV6MAS0_9ACTN</name>
<proteinExistence type="predicted"/>
<dbReference type="GO" id="GO:0016740">
    <property type="term" value="F:transferase activity"/>
    <property type="evidence" value="ECO:0007669"/>
    <property type="project" value="UniProtKB-KW"/>
</dbReference>
<dbReference type="PANTHER" id="PTHR48228">
    <property type="entry name" value="SUCCINYL-COA--D-CITRAMALATE COA-TRANSFERASE"/>
    <property type="match status" value="1"/>
</dbReference>
<evidence type="ECO:0000313" key="3">
    <source>
        <dbReference type="Proteomes" id="UP001589867"/>
    </source>
</evidence>
<dbReference type="Gene3D" id="3.40.50.10540">
    <property type="entry name" value="Crotonobetainyl-coa:carnitine coa-transferase, domain 1"/>
    <property type="match status" value="1"/>
</dbReference>
<dbReference type="Proteomes" id="UP001589867">
    <property type="component" value="Unassembled WGS sequence"/>
</dbReference>
<feature type="region of interest" description="Disordered" evidence="1">
    <location>
        <begin position="333"/>
        <end position="366"/>
    </location>
</feature>
<reference evidence="2 3" key="1">
    <citation type="submission" date="2024-09" db="EMBL/GenBank/DDBJ databases">
        <authorList>
            <person name="Sun Q."/>
            <person name="Mori K."/>
        </authorList>
    </citation>
    <scope>NUCLEOTIDE SEQUENCE [LARGE SCALE GENOMIC DNA]</scope>
    <source>
        <strain evidence="2 3">TBRC 3947</strain>
    </source>
</reference>
<dbReference type="PANTHER" id="PTHR48228:SF5">
    <property type="entry name" value="ALPHA-METHYLACYL-COA RACEMASE"/>
    <property type="match status" value="1"/>
</dbReference>
<dbReference type="InterPro" id="IPR003673">
    <property type="entry name" value="CoA-Trfase_fam_III"/>
</dbReference>
<keyword evidence="2" id="KW-0808">Transferase</keyword>
<dbReference type="RefSeq" id="WP_377256166.1">
    <property type="nucleotide sequence ID" value="NZ_JBHLUH010000060.1"/>
</dbReference>
<keyword evidence="3" id="KW-1185">Reference proteome</keyword>
<gene>
    <name evidence="2" type="ORF">ACFFIA_28315</name>
</gene>
<dbReference type="SUPFAM" id="SSF89796">
    <property type="entry name" value="CoA-transferase family III (CaiB/BaiF)"/>
    <property type="match status" value="1"/>
</dbReference>
<dbReference type="InterPro" id="IPR050509">
    <property type="entry name" value="CoA-transferase_III"/>
</dbReference>
<evidence type="ECO:0000313" key="2">
    <source>
        <dbReference type="EMBL" id="MFC0531557.1"/>
    </source>
</evidence>
<comment type="caution">
    <text evidence="2">The sequence shown here is derived from an EMBL/GenBank/DDBJ whole genome shotgun (WGS) entry which is preliminary data.</text>
</comment>
<evidence type="ECO:0000256" key="1">
    <source>
        <dbReference type="SAM" id="MobiDB-lite"/>
    </source>
</evidence>
<organism evidence="2 3">
    <name type="scientific">Phytohabitans kaempferiae</name>
    <dbReference type="NCBI Taxonomy" id="1620943"/>
    <lineage>
        <taxon>Bacteria</taxon>
        <taxon>Bacillati</taxon>
        <taxon>Actinomycetota</taxon>
        <taxon>Actinomycetes</taxon>
        <taxon>Micromonosporales</taxon>
        <taxon>Micromonosporaceae</taxon>
    </lineage>
</organism>